<dbReference type="AlphaFoldDB" id="A0A4U1I8P4"/>
<dbReference type="GO" id="GO:0004252">
    <property type="term" value="F:serine-type endopeptidase activity"/>
    <property type="evidence" value="ECO:0007669"/>
    <property type="project" value="InterPro"/>
</dbReference>
<keyword evidence="4" id="KW-1185">Reference proteome</keyword>
<dbReference type="OrthoDB" id="9802364at2"/>
<sequence length="216" mass="23991">MNVTPKQRAYLDYIRTYVALHREPPSEAEMAAFFHVSSPVAHRMVIALEQRGLIAREPGKARSIRIIVEPAMGPPREPPEERPTRPSGHVTDPLDPEIVGLVESLREDRRLVTLGSCWGHGKRPAYVDLAVDGLDGLRVFVRRINKLDRALADEAYIEVGLNWSEEVATACDFNLFPDWIMLSISIQGTGRNGAPPATLLAKIASRYRAACREATA</sequence>
<dbReference type="Gene3D" id="1.10.10.10">
    <property type="entry name" value="Winged helix-like DNA-binding domain superfamily/Winged helix DNA-binding domain"/>
    <property type="match status" value="1"/>
</dbReference>
<dbReference type="InterPro" id="IPR036390">
    <property type="entry name" value="WH_DNA-bd_sf"/>
</dbReference>
<name>A0A4U1I8P4_9BACT</name>
<dbReference type="GO" id="GO:0006508">
    <property type="term" value="P:proteolysis"/>
    <property type="evidence" value="ECO:0007669"/>
    <property type="project" value="InterPro"/>
</dbReference>
<dbReference type="InterPro" id="IPR006199">
    <property type="entry name" value="LexA_DNA-bd_dom"/>
</dbReference>
<protein>
    <recommendedName>
        <fullName evidence="2">LexA repressor DNA-binding domain-containing protein</fullName>
    </recommendedName>
</protein>
<accession>A0A4U1I8P4</accession>
<evidence type="ECO:0000313" key="3">
    <source>
        <dbReference type="EMBL" id="TKC89841.1"/>
    </source>
</evidence>
<gene>
    <name evidence="3" type="ORF">E8A74_51300</name>
</gene>
<reference evidence="3 4" key="1">
    <citation type="submission" date="2019-04" db="EMBL/GenBank/DDBJ databases">
        <authorList>
            <person name="Li Y."/>
            <person name="Wang J."/>
        </authorList>
    </citation>
    <scope>NUCLEOTIDE SEQUENCE [LARGE SCALE GENOMIC DNA]</scope>
    <source>
        <strain evidence="3 4">DSM 14668</strain>
    </source>
</reference>
<evidence type="ECO:0000256" key="1">
    <source>
        <dbReference type="SAM" id="MobiDB-lite"/>
    </source>
</evidence>
<organism evidence="3 4">
    <name type="scientific">Polyangium fumosum</name>
    <dbReference type="NCBI Taxonomy" id="889272"/>
    <lineage>
        <taxon>Bacteria</taxon>
        <taxon>Pseudomonadati</taxon>
        <taxon>Myxococcota</taxon>
        <taxon>Polyangia</taxon>
        <taxon>Polyangiales</taxon>
        <taxon>Polyangiaceae</taxon>
        <taxon>Polyangium</taxon>
    </lineage>
</organism>
<dbReference type="SUPFAM" id="SSF46785">
    <property type="entry name" value="Winged helix' DNA-binding domain"/>
    <property type="match status" value="1"/>
</dbReference>
<dbReference type="RefSeq" id="WP_136936538.1">
    <property type="nucleotide sequence ID" value="NZ_SSMQ01000160.1"/>
</dbReference>
<feature type="domain" description="LexA repressor DNA-binding" evidence="2">
    <location>
        <begin position="3"/>
        <end position="62"/>
    </location>
</feature>
<dbReference type="EMBL" id="SSMQ01000160">
    <property type="protein sequence ID" value="TKC89841.1"/>
    <property type="molecule type" value="Genomic_DNA"/>
</dbReference>
<dbReference type="Proteomes" id="UP000309215">
    <property type="component" value="Unassembled WGS sequence"/>
</dbReference>
<proteinExistence type="predicted"/>
<evidence type="ECO:0000259" key="2">
    <source>
        <dbReference type="Pfam" id="PF01726"/>
    </source>
</evidence>
<feature type="region of interest" description="Disordered" evidence="1">
    <location>
        <begin position="70"/>
        <end position="93"/>
    </location>
</feature>
<comment type="caution">
    <text evidence="3">The sequence shown here is derived from an EMBL/GenBank/DDBJ whole genome shotgun (WGS) entry which is preliminary data.</text>
</comment>
<dbReference type="Pfam" id="PF01726">
    <property type="entry name" value="LexA_DNA_bind"/>
    <property type="match status" value="1"/>
</dbReference>
<evidence type="ECO:0000313" key="4">
    <source>
        <dbReference type="Proteomes" id="UP000309215"/>
    </source>
</evidence>
<dbReference type="InterPro" id="IPR036388">
    <property type="entry name" value="WH-like_DNA-bd_sf"/>
</dbReference>